<dbReference type="AlphaFoldDB" id="A0A9J5YSX3"/>
<dbReference type="Proteomes" id="UP000824120">
    <property type="component" value="Chromosome 6"/>
</dbReference>
<sequence length="134" mass="15590">MKTKHGSKIFHVIPDDMDKLETSAMREHGQLQEIVAQQQSEENEHSISCRVWKETSRKELCATGRLTGKYVFYNGNYVPRDARKMERILLEEQEERARMDIQVGQRTQVKMDAFMIRMQQLATSPSINMSLLTA</sequence>
<accession>A0A9J5YSX3</accession>
<name>A0A9J5YSX3_SOLCO</name>
<reference evidence="1 2" key="1">
    <citation type="submission" date="2020-09" db="EMBL/GenBank/DDBJ databases">
        <title>De no assembly of potato wild relative species, Solanum commersonii.</title>
        <authorList>
            <person name="Cho K."/>
        </authorList>
    </citation>
    <scope>NUCLEOTIDE SEQUENCE [LARGE SCALE GENOMIC DNA]</scope>
    <source>
        <strain evidence="1">LZ3.2</strain>
        <tissue evidence="1">Leaf</tissue>
    </source>
</reference>
<comment type="caution">
    <text evidence="1">The sequence shown here is derived from an EMBL/GenBank/DDBJ whole genome shotgun (WGS) entry which is preliminary data.</text>
</comment>
<evidence type="ECO:0000313" key="1">
    <source>
        <dbReference type="EMBL" id="KAG5602840.1"/>
    </source>
</evidence>
<gene>
    <name evidence="1" type="ORF">H5410_034210</name>
</gene>
<keyword evidence="2" id="KW-1185">Reference proteome</keyword>
<protein>
    <submittedName>
        <fullName evidence="1">Uncharacterized protein</fullName>
    </submittedName>
</protein>
<dbReference type="EMBL" id="JACXVP010000006">
    <property type="protein sequence ID" value="KAG5602840.1"/>
    <property type="molecule type" value="Genomic_DNA"/>
</dbReference>
<proteinExistence type="predicted"/>
<evidence type="ECO:0000313" key="2">
    <source>
        <dbReference type="Proteomes" id="UP000824120"/>
    </source>
</evidence>
<dbReference type="OrthoDB" id="10615063at2759"/>
<organism evidence="1 2">
    <name type="scientific">Solanum commersonii</name>
    <name type="common">Commerson's wild potato</name>
    <name type="synonym">Commerson's nightshade</name>
    <dbReference type="NCBI Taxonomy" id="4109"/>
    <lineage>
        <taxon>Eukaryota</taxon>
        <taxon>Viridiplantae</taxon>
        <taxon>Streptophyta</taxon>
        <taxon>Embryophyta</taxon>
        <taxon>Tracheophyta</taxon>
        <taxon>Spermatophyta</taxon>
        <taxon>Magnoliopsida</taxon>
        <taxon>eudicotyledons</taxon>
        <taxon>Gunneridae</taxon>
        <taxon>Pentapetalae</taxon>
        <taxon>asterids</taxon>
        <taxon>lamiids</taxon>
        <taxon>Solanales</taxon>
        <taxon>Solanaceae</taxon>
        <taxon>Solanoideae</taxon>
        <taxon>Solaneae</taxon>
        <taxon>Solanum</taxon>
    </lineage>
</organism>